<evidence type="ECO:0000313" key="9">
    <source>
        <dbReference type="Proteomes" id="UP001152523"/>
    </source>
</evidence>
<feature type="region of interest" description="Disordered" evidence="6">
    <location>
        <begin position="1"/>
        <end position="21"/>
    </location>
</feature>
<dbReference type="Proteomes" id="UP001152523">
    <property type="component" value="Unassembled WGS sequence"/>
</dbReference>
<evidence type="ECO:0000256" key="1">
    <source>
        <dbReference type="ARBA" id="ARBA00022723"/>
    </source>
</evidence>
<comment type="caution">
    <text evidence="8">The sequence shown here is derived from an EMBL/GenBank/DDBJ whole genome shotgun (WGS) entry which is preliminary data.</text>
</comment>
<sequence length="118" mass="13814">MVYAGGSSSRGSRSEIKASRERSVECFHYVYSNHRTVKNGPNIGRQFYGCALWPKDDCSYFQWVEDNPCVFLEEKTNDKGNLVEQLLMEKKDLEEKIVKLEKKKEKMRAKIKEFRILA</sequence>
<dbReference type="PROSITE" id="PS51999">
    <property type="entry name" value="ZF_GRF"/>
    <property type="match status" value="1"/>
</dbReference>
<keyword evidence="2 4" id="KW-0863">Zinc-finger</keyword>
<evidence type="ECO:0000313" key="8">
    <source>
        <dbReference type="EMBL" id="CAH9126251.1"/>
    </source>
</evidence>
<gene>
    <name evidence="8" type="ORF">CEPIT_LOCUS27386</name>
</gene>
<feature type="coiled-coil region" evidence="5">
    <location>
        <begin position="83"/>
        <end position="117"/>
    </location>
</feature>
<keyword evidence="5" id="KW-0175">Coiled coil</keyword>
<proteinExistence type="predicted"/>
<protein>
    <recommendedName>
        <fullName evidence="7">GRF-type domain-containing protein</fullName>
    </recommendedName>
</protein>
<dbReference type="Pfam" id="PF06839">
    <property type="entry name" value="Zn_ribbon_GRF"/>
    <property type="match status" value="1"/>
</dbReference>
<dbReference type="InterPro" id="IPR010666">
    <property type="entry name" value="Znf_GRF"/>
</dbReference>
<organism evidence="8 9">
    <name type="scientific">Cuscuta epithymum</name>
    <dbReference type="NCBI Taxonomy" id="186058"/>
    <lineage>
        <taxon>Eukaryota</taxon>
        <taxon>Viridiplantae</taxon>
        <taxon>Streptophyta</taxon>
        <taxon>Embryophyta</taxon>
        <taxon>Tracheophyta</taxon>
        <taxon>Spermatophyta</taxon>
        <taxon>Magnoliopsida</taxon>
        <taxon>eudicotyledons</taxon>
        <taxon>Gunneridae</taxon>
        <taxon>Pentapetalae</taxon>
        <taxon>asterids</taxon>
        <taxon>lamiids</taxon>
        <taxon>Solanales</taxon>
        <taxon>Convolvulaceae</taxon>
        <taxon>Cuscuteae</taxon>
        <taxon>Cuscuta</taxon>
        <taxon>Cuscuta subgen. Cuscuta</taxon>
    </lineage>
</organism>
<keyword evidence="3" id="KW-0862">Zinc</keyword>
<dbReference type="GO" id="GO:0008270">
    <property type="term" value="F:zinc ion binding"/>
    <property type="evidence" value="ECO:0007669"/>
    <property type="project" value="UniProtKB-KW"/>
</dbReference>
<evidence type="ECO:0000256" key="2">
    <source>
        <dbReference type="ARBA" id="ARBA00022771"/>
    </source>
</evidence>
<dbReference type="EMBL" id="CAMAPF010000942">
    <property type="protein sequence ID" value="CAH9126251.1"/>
    <property type="molecule type" value="Genomic_DNA"/>
</dbReference>
<keyword evidence="9" id="KW-1185">Reference proteome</keyword>
<dbReference type="PANTHER" id="PTHR33248">
    <property type="entry name" value="ZINC ION-BINDING PROTEIN"/>
    <property type="match status" value="1"/>
</dbReference>
<keyword evidence="1" id="KW-0479">Metal-binding</keyword>
<reference evidence="8" key="1">
    <citation type="submission" date="2022-07" db="EMBL/GenBank/DDBJ databases">
        <authorList>
            <person name="Macas J."/>
            <person name="Novak P."/>
            <person name="Neumann P."/>
        </authorList>
    </citation>
    <scope>NUCLEOTIDE SEQUENCE</scope>
</reference>
<evidence type="ECO:0000259" key="7">
    <source>
        <dbReference type="PROSITE" id="PS51999"/>
    </source>
</evidence>
<accession>A0AAV0ESK4</accession>
<evidence type="ECO:0000256" key="6">
    <source>
        <dbReference type="SAM" id="MobiDB-lite"/>
    </source>
</evidence>
<name>A0AAV0ESK4_9ASTE</name>
<feature type="compositionally biased region" description="Basic and acidic residues" evidence="6">
    <location>
        <begin position="12"/>
        <end position="21"/>
    </location>
</feature>
<dbReference type="AlphaFoldDB" id="A0AAV0ESK4"/>
<evidence type="ECO:0000256" key="4">
    <source>
        <dbReference type="PROSITE-ProRule" id="PRU01343"/>
    </source>
</evidence>
<feature type="domain" description="GRF-type" evidence="7">
    <location>
        <begin position="26"/>
        <end position="67"/>
    </location>
</feature>
<evidence type="ECO:0000256" key="3">
    <source>
        <dbReference type="ARBA" id="ARBA00022833"/>
    </source>
</evidence>
<feature type="compositionally biased region" description="Low complexity" evidence="6">
    <location>
        <begin position="1"/>
        <end position="11"/>
    </location>
</feature>
<evidence type="ECO:0000256" key="5">
    <source>
        <dbReference type="SAM" id="Coils"/>
    </source>
</evidence>